<evidence type="ECO:0000256" key="2">
    <source>
        <dbReference type="SAM" id="Phobius"/>
    </source>
</evidence>
<feature type="transmembrane region" description="Helical" evidence="2">
    <location>
        <begin position="12"/>
        <end position="31"/>
    </location>
</feature>
<dbReference type="AlphaFoldDB" id="A0A1H6IW16"/>
<reference evidence="3 4" key="1">
    <citation type="submission" date="2016-10" db="EMBL/GenBank/DDBJ databases">
        <authorList>
            <person name="de Groot N.N."/>
        </authorList>
    </citation>
    <scope>NUCLEOTIDE SEQUENCE [LARGE SCALE GENOMIC DNA]</scope>
    <source>
        <strain evidence="3 4">IBRC-M10418</strain>
    </source>
</reference>
<keyword evidence="4" id="KW-1185">Reference proteome</keyword>
<dbReference type="EMBL" id="FNWU01000005">
    <property type="protein sequence ID" value="SEH53542.1"/>
    <property type="molecule type" value="Genomic_DNA"/>
</dbReference>
<organism evidence="3 4">
    <name type="scientific">Halopenitus malekzadehii</name>
    <dbReference type="NCBI Taxonomy" id="1267564"/>
    <lineage>
        <taxon>Archaea</taxon>
        <taxon>Methanobacteriati</taxon>
        <taxon>Methanobacteriota</taxon>
        <taxon>Stenosarchaea group</taxon>
        <taxon>Halobacteria</taxon>
        <taxon>Halobacteriales</taxon>
        <taxon>Haloferacaceae</taxon>
        <taxon>Halopenitus</taxon>
    </lineage>
</organism>
<proteinExistence type="predicted"/>
<evidence type="ECO:0000256" key="1">
    <source>
        <dbReference type="SAM" id="MobiDB-lite"/>
    </source>
</evidence>
<dbReference type="RefSeq" id="WP_092817086.1">
    <property type="nucleotide sequence ID" value="NZ_FNWU01000005.1"/>
</dbReference>
<name>A0A1H6IW16_9EURY</name>
<evidence type="ECO:0000313" key="3">
    <source>
        <dbReference type="EMBL" id="SEH53542.1"/>
    </source>
</evidence>
<sequence>MVVREFRKPIKIILFVSSYVPLFIIMGLKLWNAGPMLIDVFPVPYVGLQVGLSYLTGSIFILCVIFSVLVYHIVAVHSDRATTQRPIDTYQKRNELLSTYLLVYVFVFAGLDFTKGLDLAIFVVFFFVLGVLQINSGHLHVNPMLGMRGYQVYELTSDDQVLLLISDGSLEEKIMSPESKPKSDARDKVEVVPLDHTTALAP</sequence>
<feature type="transmembrane region" description="Helical" evidence="2">
    <location>
        <begin position="51"/>
        <end position="75"/>
    </location>
</feature>
<evidence type="ECO:0000313" key="4">
    <source>
        <dbReference type="Proteomes" id="UP000199215"/>
    </source>
</evidence>
<feature type="transmembrane region" description="Helical" evidence="2">
    <location>
        <begin position="96"/>
        <end position="113"/>
    </location>
</feature>
<dbReference type="STRING" id="1267564.SAMN05192561_10565"/>
<feature type="compositionally biased region" description="Basic and acidic residues" evidence="1">
    <location>
        <begin position="175"/>
        <end position="190"/>
    </location>
</feature>
<keyword evidence="2" id="KW-0472">Membrane</keyword>
<feature type="region of interest" description="Disordered" evidence="1">
    <location>
        <begin position="175"/>
        <end position="202"/>
    </location>
</feature>
<dbReference type="OrthoDB" id="205815at2157"/>
<dbReference type="Proteomes" id="UP000199215">
    <property type="component" value="Unassembled WGS sequence"/>
</dbReference>
<protein>
    <submittedName>
        <fullName evidence="3">Uncharacterized protein</fullName>
    </submittedName>
</protein>
<keyword evidence="2" id="KW-1133">Transmembrane helix</keyword>
<keyword evidence="2" id="KW-0812">Transmembrane</keyword>
<gene>
    <name evidence="3" type="ORF">SAMN05192561_10565</name>
</gene>
<accession>A0A1H6IW16</accession>
<feature type="transmembrane region" description="Helical" evidence="2">
    <location>
        <begin position="119"/>
        <end position="141"/>
    </location>
</feature>